<evidence type="ECO:0000259" key="11">
    <source>
        <dbReference type="Pfam" id="PF07715"/>
    </source>
</evidence>
<dbReference type="EMBL" id="CP071795">
    <property type="protein sequence ID" value="QTD38586.1"/>
    <property type="molecule type" value="Genomic_DNA"/>
</dbReference>
<dbReference type="InterPro" id="IPR036942">
    <property type="entry name" value="Beta-barrel_TonB_sf"/>
</dbReference>
<sequence length="1026" mass="116407">MKKVIRSVRVKKPYPIKLNLKMRITTLLFLVSLFQLQATESYSQKTKVTLHYKNVVLEEVLNKIESITDFKFIYKDNHINYTKKVSIKSAKEPLSSVLKRLFSNTQISFSVKGKQIILKPAKNKTSTEDTIQQQTKITGKVTDINKEPLPGASILIKGTTKGTETDFNGNFSIDVTNDNVILIVSYIGYTSKEIAIKGQNNLKIILEENLQSLNEVIIRGYRKSLSKAIDIKKNTVNSVDAVVAEDIAKFPQSNMSEAIQRISGIQIRRDNAGGVGNEVSVRGLPPEYTQVTLNGQAAPNSSEASRTYNFNTIPAELFGAVEVFKSPTAKLDEGGIGGTVNLKTRKALDIKDKILVTSLEGLYNTQGDKITPKASLVYGKNWNNKFGIIVGITYNRFLNASEGYDIVRYRDQSFDTNNDGTDDITDVRVPLPRYVHQNQDVKRFAFNFGSQYRPSDNFTLTFDALYSKNKQLETRYTPIFFVQGTEAINVKNDGPLLLSADFQDVRIVLENQQQLNDTDVFQSGLTGKWFMGNDWQLETTVSYGTNSRFIDRPRYYAQNINTVSFSIEDDKKWFNLQTPTDLTNPSQFTVTEARARNLNLSDKVFGTQADFTKIINNLKLEFGAKFTNRNKERTFFDNRIRGLSDDFAPISKLFTGFLDNVDEAKGPEEFLVPDWDKARDIYASQIDLKNAERKDAFFDITENVTASYIMGTFDWTKIKLNAGIRFVNTSIISRGLELDETSGNFSNREVKSSYVDVLPSINANYEIGKDLFVRANYARVMTRPNLSDLTSYREIDDVNLTISEKNPNLKPFRANQYEIGLEWYPKKETLVSGAVFVKDIESFITNETTQVELDGQTYTLRRPVNGNQASIVGMELNYQQPFSFLPSPFDGLGVVANYTLSNSNFKEVIDLGTGETESYDLPNNSKHSFNLIGYYEKYDFNFRVAYNYRSDFLRSKPVPEDGLKFRDDYGQTDISAGYDISDKFGITLNILNAFNARRFEYIFNPNFQDNISVFGTTWQLGARYSF</sequence>
<keyword evidence="13" id="KW-1185">Reference proteome</keyword>
<dbReference type="InterPro" id="IPR037066">
    <property type="entry name" value="Plug_dom_sf"/>
</dbReference>
<dbReference type="Gene3D" id="2.60.40.1120">
    <property type="entry name" value="Carboxypeptidase-like, regulatory domain"/>
    <property type="match status" value="1"/>
</dbReference>
<dbReference type="Gene3D" id="3.55.50.30">
    <property type="match status" value="1"/>
</dbReference>
<dbReference type="Gene3D" id="2.40.170.20">
    <property type="entry name" value="TonB-dependent receptor, beta-barrel domain"/>
    <property type="match status" value="1"/>
</dbReference>
<organism evidence="12 13">
    <name type="scientific">Polaribacter batillariae</name>
    <dbReference type="NCBI Taxonomy" id="2808900"/>
    <lineage>
        <taxon>Bacteria</taxon>
        <taxon>Pseudomonadati</taxon>
        <taxon>Bacteroidota</taxon>
        <taxon>Flavobacteriia</taxon>
        <taxon>Flavobacteriales</taxon>
        <taxon>Flavobacteriaceae</taxon>
    </lineage>
</organism>
<dbReference type="Proteomes" id="UP000663935">
    <property type="component" value="Chromosome"/>
</dbReference>
<keyword evidence="5 9" id="KW-0798">TonB box</keyword>
<dbReference type="PROSITE" id="PS52016">
    <property type="entry name" value="TONB_DEPENDENT_REC_3"/>
    <property type="match status" value="1"/>
</dbReference>
<evidence type="ECO:0000256" key="4">
    <source>
        <dbReference type="ARBA" id="ARBA00022692"/>
    </source>
</evidence>
<reference evidence="12 13" key="1">
    <citation type="submission" date="2021-03" db="EMBL/GenBank/DDBJ databases">
        <title>Complete genome of Polaribacter_sp.G4M1.</title>
        <authorList>
            <person name="Jeong S.W."/>
            <person name="Bae J.W."/>
        </authorList>
    </citation>
    <scope>NUCLEOTIDE SEQUENCE [LARGE SCALE GENOMIC DNA]</scope>
    <source>
        <strain evidence="12 13">G4M1</strain>
    </source>
</reference>
<gene>
    <name evidence="12" type="ORF">JL193_04715</name>
</gene>
<evidence type="ECO:0000256" key="8">
    <source>
        <dbReference type="PROSITE-ProRule" id="PRU01360"/>
    </source>
</evidence>
<evidence type="ECO:0000256" key="7">
    <source>
        <dbReference type="ARBA" id="ARBA00023237"/>
    </source>
</evidence>
<keyword evidence="6 8" id="KW-0472">Membrane</keyword>
<evidence type="ECO:0000256" key="2">
    <source>
        <dbReference type="ARBA" id="ARBA00022448"/>
    </source>
</evidence>
<comment type="similarity">
    <text evidence="8 9">Belongs to the TonB-dependent receptor family.</text>
</comment>
<evidence type="ECO:0000256" key="3">
    <source>
        <dbReference type="ARBA" id="ARBA00022452"/>
    </source>
</evidence>
<dbReference type="PANTHER" id="PTHR40980:SF3">
    <property type="entry name" value="TONB-DEPENDENT RECEPTOR-LIKE BETA-BARREL DOMAIN-CONTAINING PROTEIN"/>
    <property type="match status" value="1"/>
</dbReference>
<name>A0ABX7SYJ3_9FLAO</name>
<proteinExistence type="inferred from homology"/>
<dbReference type="RefSeq" id="WP_207972714.1">
    <property type="nucleotide sequence ID" value="NZ_CP071795.1"/>
</dbReference>
<evidence type="ECO:0000256" key="1">
    <source>
        <dbReference type="ARBA" id="ARBA00004571"/>
    </source>
</evidence>
<dbReference type="Pfam" id="PF00593">
    <property type="entry name" value="TonB_dep_Rec_b-barrel"/>
    <property type="match status" value="1"/>
</dbReference>
<keyword evidence="2 8" id="KW-0813">Transport</keyword>
<evidence type="ECO:0000256" key="6">
    <source>
        <dbReference type="ARBA" id="ARBA00023136"/>
    </source>
</evidence>
<evidence type="ECO:0000313" key="12">
    <source>
        <dbReference type="EMBL" id="QTD38586.1"/>
    </source>
</evidence>
<dbReference type="Pfam" id="PF13715">
    <property type="entry name" value="CarbopepD_reg_2"/>
    <property type="match status" value="1"/>
</dbReference>
<keyword evidence="12" id="KW-0675">Receptor</keyword>
<dbReference type="SUPFAM" id="SSF56935">
    <property type="entry name" value="Porins"/>
    <property type="match status" value="1"/>
</dbReference>
<dbReference type="CDD" id="cd01347">
    <property type="entry name" value="ligand_gated_channel"/>
    <property type="match status" value="1"/>
</dbReference>
<feature type="domain" description="TonB-dependent receptor-like beta-barrel" evidence="10">
    <location>
        <begin position="518"/>
        <end position="992"/>
    </location>
</feature>
<dbReference type="PANTHER" id="PTHR40980">
    <property type="entry name" value="PLUG DOMAIN-CONTAINING PROTEIN"/>
    <property type="match status" value="1"/>
</dbReference>
<evidence type="ECO:0000313" key="13">
    <source>
        <dbReference type="Proteomes" id="UP000663935"/>
    </source>
</evidence>
<keyword evidence="4 8" id="KW-0812">Transmembrane</keyword>
<keyword evidence="3 8" id="KW-1134">Transmembrane beta strand</keyword>
<dbReference type="Gene3D" id="2.170.130.10">
    <property type="entry name" value="TonB-dependent receptor, plug domain"/>
    <property type="match status" value="1"/>
</dbReference>
<evidence type="ECO:0000256" key="5">
    <source>
        <dbReference type="ARBA" id="ARBA00023077"/>
    </source>
</evidence>
<comment type="subcellular location">
    <subcellularLocation>
        <location evidence="1 8">Cell outer membrane</location>
        <topology evidence="1 8">Multi-pass membrane protein</topology>
    </subcellularLocation>
</comment>
<dbReference type="SUPFAM" id="SSF49464">
    <property type="entry name" value="Carboxypeptidase regulatory domain-like"/>
    <property type="match status" value="1"/>
</dbReference>
<dbReference type="InterPro" id="IPR000531">
    <property type="entry name" value="Beta-barrel_TonB"/>
</dbReference>
<dbReference type="NCBIfam" id="TIGR01782">
    <property type="entry name" value="TonB-Xanth-Caul"/>
    <property type="match status" value="1"/>
</dbReference>
<dbReference type="InterPro" id="IPR039426">
    <property type="entry name" value="TonB-dep_rcpt-like"/>
</dbReference>
<feature type="domain" description="TonB-dependent receptor plug" evidence="11">
    <location>
        <begin position="232"/>
        <end position="339"/>
    </location>
</feature>
<evidence type="ECO:0000256" key="9">
    <source>
        <dbReference type="RuleBase" id="RU003357"/>
    </source>
</evidence>
<protein>
    <submittedName>
        <fullName evidence="12">TonB-dependent receptor</fullName>
    </submittedName>
</protein>
<keyword evidence="7 8" id="KW-0998">Cell outer membrane</keyword>
<dbReference type="Pfam" id="PF07715">
    <property type="entry name" value="Plug"/>
    <property type="match status" value="1"/>
</dbReference>
<dbReference type="InterPro" id="IPR012910">
    <property type="entry name" value="Plug_dom"/>
</dbReference>
<accession>A0ABX7SYJ3</accession>
<dbReference type="InterPro" id="IPR008969">
    <property type="entry name" value="CarboxyPept-like_regulatory"/>
</dbReference>
<dbReference type="InterPro" id="IPR010104">
    <property type="entry name" value="TonB_rcpt_bac"/>
</dbReference>
<evidence type="ECO:0000259" key="10">
    <source>
        <dbReference type="Pfam" id="PF00593"/>
    </source>
</evidence>